<dbReference type="Pfam" id="PF00196">
    <property type="entry name" value="GerE"/>
    <property type="match status" value="1"/>
</dbReference>
<dbReference type="InterPro" id="IPR000792">
    <property type="entry name" value="Tscrpt_reg_LuxR_C"/>
</dbReference>
<feature type="domain" description="PAS" evidence="1">
    <location>
        <begin position="28"/>
        <end position="94"/>
    </location>
</feature>
<dbReference type="SMART" id="SM00091">
    <property type="entry name" value="PAS"/>
    <property type="match status" value="1"/>
</dbReference>
<reference evidence="3 4" key="1">
    <citation type="submission" date="2020-08" db="EMBL/GenBank/DDBJ databases">
        <title>Sequencing the genomes of 1000 actinobacteria strains.</title>
        <authorList>
            <person name="Klenk H.-P."/>
        </authorList>
    </citation>
    <scope>NUCLEOTIDE SEQUENCE [LARGE SCALE GENOMIC DNA]</scope>
    <source>
        <strain evidence="3 4">DSM 43023</strain>
    </source>
</reference>
<dbReference type="InterPro" id="IPR035965">
    <property type="entry name" value="PAS-like_dom_sf"/>
</dbReference>
<dbReference type="EMBL" id="JACHJU010000004">
    <property type="protein sequence ID" value="MBB4942685.1"/>
    <property type="molecule type" value="Genomic_DNA"/>
</dbReference>
<dbReference type="Gene3D" id="1.10.10.10">
    <property type="entry name" value="Winged helix-like DNA-binding domain superfamily/Winged helix DNA-binding domain"/>
    <property type="match status" value="1"/>
</dbReference>
<dbReference type="SMART" id="SM00421">
    <property type="entry name" value="HTH_LUXR"/>
    <property type="match status" value="1"/>
</dbReference>
<evidence type="ECO:0000313" key="3">
    <source>
        <dbReference type="EMBL" id="MBB4942685.1"/>
    </source>
</evidence>
<dbReference type="Pfam" id="PF08448">
    <property type="entry name" value="PAS_4"/>
    <property type="match status" value="1"/>
</dbReference>
<proteinExistence type="predicted"/>
<gene>
    <name evidence="3" type="ORF">FHR32_007085</name>
</gene>
<comment type="caution">
    <text evidence="3">The sequence shown here is derived from an EMBL/GenBank/DDBJ whole genome shotgun (WGS) entry which is preliminary data.</text>
</comment>
<dbReference type="InterPro" id="IPR016032">
    <property type="entry name" value="Sig_transdc_resp-reg_C-effctor"/>
</dbReference>
<evidence type="ECO:0000259" key="2">
    <source>
        <dbReference type="SMART" id="SM00421"/>
    </source>
</evidence>
<feature type="domain" description="HTH luxR-type" evidence="2">
    <location>
        <begin position="152"/>
        <end position="209"/>
    </location>
</feature>
<dbReference type="Gene3D" id="3.30.450.20">
    <property type="entry name" value="PAS domain"/>
    <property type="match status" value="1"/>
</dbReference>
<keyword evidence="4" id="KW-1185">Reference proteome</keyword>
<dbReference type="NCBIfam" id="TIGR00229">
    <property type="entry name" value="sensory_box"/>
    <property type="match status" value="1"/>
</dbReference>
<dbReference type="Proteomes" id="UP000534286">
    <property type="component" value="Unassembled WGS sequence"/>
</dbReference>
<dbReference type="AlphaFoldDB" id="A0A7W7S2H5"/>
<accession>A0A7W7S2H5</accession>
<dbReference type="GO" id="GO:0003677">
    <property type="term" value="F:DNA binding"/>
    <property type="evidence" value="ECO:0007669"/>
    <property type="project" value="InterPro"/>
</dbReference>
<evidence type="ECO:0000259" key="1">
    <source>
        <dbReference type="SMART" id="SM00091"/>
    </source>
</evidence>
<dbReference type="GO" id="GO:0006355">
    <property type="term" value="P:regulation of DNA-templated transcription"/>
    <property type="evidence" value="ECO:0007669"/>
    <property type="project" value="InterPro"/>
</dbReference>
<dbReference type="InterPro" id="IPR036388">
    <property type="entry name" value="WH-like_DNA-bd_sf"/>
</dbReference>
<dbReference type="InterPro" id="IPR000014">
    <property type="entry name" value="PAS"/>
</dbReference>
<organism evidence="3 4">
    <name type="scientific">Streptosporangium album</name>
    <dbReference type="NCBI Taxonomy" id="47479"/>
    <lineage>
        <taxon>Bacteria</taxon>
        <taxon>Bacillati</taxon>
        <taxon>Actinomycetota</taxon>
        <taxon>Actinomycetes</taxon>
        <taxon>Streptosporangiales</taxon>
        <taxon>Streptosporangiaceae</taxon>
        <taxon>Streptosporangium</taxon>
    </lineage>
</organism>
<dbReference type="RefSeq" id="WP_221466638.1">
    <property type="nucleotide sequence ID" value="NZ_BAABEK010000044.1"/>
</dbReference>
<dbReference type="InterPro" id="IPR013656">
    <property type="entry name" value="PAS_4"/>
</dbReference>
<name>A0A7W7S2H5_9ACTN</name>
<evidence type="ECO:0000313" key="4">
    <source>
        <dbReference type="Proteomes" id="UP000534286"/>
    </source>
</evidence>
<dbReference type="CDD" id="cd00130">
    <property type="entry name" value="PAS"/>
    <property type="match status" value="1"/>
</dbReference>
<protein>
    <submittedName>
        <fullName evidence="3">PAS domain S-box-containing protein</fullName>
    </submittedName>
</protein>
<dbReference type="SUPFAM" id="SSF46894">
    <property type="entry name" value="C-terminal effector domain of the bipartite response regulators"/>
    <property type="match status" value="1"/>
</dbReference>
<sequence length="230" mass="25521">MSIDVGAALIDGELELLQDGQEVHDGIDQYRSFMDRSGICVASLDHGTRVIEANLEFTRQFGRSLADIRGRAFCELLHPSVRDKLGQQFVHLMDHQRARFEGRVIAVRPDDTVLGGELTGLALHGEAGYVESVMVLVRPDREHRDDLLIGRKKLLSTMEARVIEGVAAGVSTVQLASMLYLSRGGVEYHVSTLLRKLKASNRPALISKAYSMGIFRLGSWPPRVLPEFVK</sequence>
<dbReference type="SUPFAM" id="SSF55785">
    <property type="entry name" value="PYP-like sensor domain (PAS domain)"/>
    <property type="match status" value="1"/>
</dbReference>